<dbReference type="Pfam" id="PF00929">
    <property type="entry name" value="RNase_T"/>
    <property type="match status" value="1"/>
</dbReference>
<dbReference type="SMART" id="SM00479">
    <property type="entry name" value="EXOIII"/>
    <property type="match status" value="1"/>
</dbReference>
<dbReference type="NCBIfam" id="NF005927">
    <property type="entry name" value="PRK07942.1"/>
    <property type="match status" value="1"/>
</dbReference>
<dbReference type="EMBL" id="BIFH01000033">
    <property type="protein sequence ID" value="GCD99573.1"/>
    <property type="molecule type" value="Genomic_DNA"/>
</dbReference>
<dbReference type="SUPFAM" id="SSF53098">
    <property type="entry name" value="Ribonuclease H-like"/>
    <property type="match status" value="1"/>
</dbReference>
<feature type="domain" description="Exonuclease" evidence="5">
    <location>
        <begin position="58"/>
        <end position="230"/>
    </location>
</feature>
<name>A0A401YYB4_9ACTN</name>
<dbReference type="InterPro" id="IPR013520">
    <property type="entry name" value="Ribonucl_H"/>
</dbReference>
<dbReference type="GO" id="GO:0005829">
    <property type="term" value="C:cytosol"/>
    <property type="evidence" value="ECO:0007669"/>
    <property type="project" value="TreeGrafter"/>
</dbReference>
<keyword evidence="7" id="KW-1185">Reference proteome</keyword>
<dbReference type="RefSeq" id="WP_126641354.1">
    <property type="nucleotide sequence ID" value="NZ_BIFH01000033.1"/>
</dbReference>
<feature type="compositionally biased region" description="Low complexity" evidence="4">
    <location>
        <begin position="285"/>
        <end position="297"/>
    </location>
</feature>
<keyword evidence="3 6" id="KW-0269">Exonuclease</keyword>
<dbReference type="PANTHER" id="PTHR30231:SF4">
    <property type="entry name" value="PROTEIN NEN2"/>
    <property type="match status" value="1"/>
</dbReference>
<dbReference type="CDD" id="cd06127">
    <property type="entry name" value="DEDDh"/>
    <property type="match status" value="1"/>
</dbReference>
<evidence type="ECO:0000256" key="2">
    <source>
        <dbReference type="ARBA" id="ARBA00022801"/>
    </source>
</evidence>
<comment type="caution">
    <text evidence="6">The sequence shown here is derived from an EMBL/GenBank/DDBJ whole genome shotgun (WGS) entry which is preliminary data.</text>
</comment>
<reference evidence="6 7" key="1">
    <citation type="submission" date="2018-12" db="EMBL/GenBank/DDBJ databases">
        <title>Draft genome sequence of Embleya hyalina NBRC 13850T.</title>
        <authorList>
            <person name="Komaki H."/>
            <person name="Hosoyama A."/>
            <person name="Kimura A."/>
            <person name="Ichikawa N."/>
            <person name="Tamura T."/>
        </authorList>
    </citation>
    <scope>NUCLEOTIDE SEQUENCE [LARGE SCALE GENOMIC DNA]</scope>
    <source>
        <strain evidence="6 7">NBRC 13850</strain>
    </source>
</reference>
<dbReference type="OrthoDB" id="9791657at2"/>
<dbReference type="GO" id="GO:0008408">
    <property type="term" value="F:3'-5' exonuclease activity"/>
    <property type="evidence" value="ECO:0007669"/>
    <property type="project" value="TreeGrafter"/>
</dbReference>
<organism evidence="6 7">
    <name type="scientific">Embleya hyalina</name>
    <dbReference type="NCBI Taxonomy" id="516124"/>
    <lineage>
        <taxon>Bacteria</taxon>
        <taxon>Bacillati</taxon>
        <taxon>Actinomycetota</taxon>
        <taxon>Actinomycetes</taxon>
        <taxon>Kitasatosporales</taxon>
        <taxon>Streptomycetaceae</taxon>
        <taxon>Embleya</taxon>
    </lineage>
</organism>
<keyword evidence="2" id="KW-0378">Hydrolase</keyword>
<accession>A0A401YYB4</accession>
<evidence type="ECO:0000313" key="7">
    <source>
        <dbReference type="Proteomes" id="UP000286931"/>
    </source>
</evidence>
<evidence type="ECO:0000313" key="6">
    <source>
        <dbReference type="EMBL" id="GCD99573.1"/>
    </source>
</evidence>
<feature type="region of interest" description="Disordered" evidence="4">
    <location>
        <begin position="264"/>
        <end position="320"/>
    </location>
</feature>
<evidence type="ECO:0000256" key="4">
    <source>
        <dbReference type="SAM" id="MobiDB-lite"/>
    </source>
</evidence>
<dbReference type="InterPro" id="IPR036397">
    <property type="entry name" value="RNaseH_sf"/>
</dbReference>
<evidence type="ECO:0000256" key="3">
    <source>
        <dbReference type="ARBA" id="ARBA00022839"/>
    </source>
</evidence>
<evidence type="ECO:0000256" key="1">
    <source>
        <dbReference type="ARBA" id="ARBA00022722"/>
    </source>
</evidence>
<dbReference type="InterPro" id="IPR012337">
    <property type="entry name" value="RNaseH-like_sf"/>
</dbReference>
<gene>
    <name evidence="6" type="ORF">EHYA_07295</name>
</gene>
<evidence type="ECO:0000259" key="5">
    <source>
        <dbReference type="SMART" id="SM00479"/>
    </source>
</evidence>
<protein>
    <submittedName>
        <fullName evidence="6">3'-5' exonuclease</fullName>
    </submittedName>
</protein>
<dbReference type="GO" id="GO:0003676">
    <property type="term" value="F:nucleic acid binding"/>
    <property type="evidence" value="ECO:0007669"/>
    <property type="project" value="InterPro"/>
</dbReference>
<dbReference type="Gene3D" id="3.30.420.10">
    <property type="entry name" value="Ribonuclease H-like superfamily/Ribonuclease H"/>
    <property type="match status" value="1"/>
</dbReference>
<keyword evidence="1" id="KW-0540">Nuclease</keyword>
<dbReference type="PANTHER" id="PTHR30231">
    <property type="entry name" value="DNA POLYMERASE III SUBUNIT EPSILON"/>
    <property type="match status" value="1"/>
</dbReference>
<proteinExistence type="predicted"/>
<dbReference type="AlphaFoldDB" id="A0A401YYB4"/>
<sequence length="320" mass="33986">MATNKFGATCATCTTYVKAGDGLLVRRDGKWVTYCADCGEPKPAAPPRGNHDGWHRGPMAAFDVETSGIDPLSDFIVTAALVDSTGTRRSWLIDPGEREIPAEATAIHGIDTARARAEGRQPALCLAEIGAAMAEYLAAGTPIAIYNAPFDLTILQAELHRHNLPQLPYTAPIIDPLVIDKQLDRYRKGKRTLAATSAFYEVVLTDAHTADGDALACLLLAQDLGARFPELAADSLRTLHEKQVQWYAEQAASLQSYFDRRNPDGGGAVVDPNWPVIPGGPDGPGSPSLPGTTGGSSAWRAADAEPSLSGSSAWRPEAGE</sequence>
<dbReference type="Proteomes" id="UP000286931">
    <property type="component" value="Unassembled WGS sequence"/>
</dbReference>